<dbReference type="HOGENOM" id="CLU_1976833_0_0_4"/>
<gene>
    <name evidence="2" type="ORF">W822_16140</name>
</gene>
<keyword evidence="1" id="KW-0472">Membrane</keyword>
<evidence type="ECO:0000313" key="2">
    <source>
        <dbReference type="EMBL" id="ETF02439.1"/>
    </source>
</evidence>
<dbReference type="PATRIC" id="fig|1424334.3.peg.3237"/>
<feature type="transmembrane region" description="Helical" evidence="1">
    <location>
        <begin position="70"/>
        <end position="92"/>
    </location>
</feature>
<keyword evidence="1" id="KW-1133">Transmembrane helix</keyword>
<dbReference type="EMBL" id="AYXT01000010">
    <property type="protein sequence ID" value="ETF02439.1"/>
    <property type="molecule type" value="Genomic_DNA"/>
</dbReference>
<sequence length="150" mass="16862">MTRIILHQVDSKLQAAEARTEARVAHIETMVQANIQALNEFKKDTNEFKKLIHAEVQGLRKDMSNLKFQAVLFSLAMVATIILGVAAFNSAIVSNVIGSFEKGLVSADRVRTEVSAQTRNLAEEIAKLSDTINRLHLRDQHQTEPQEKRR</sequence>
<proteinExistence type="predicted"/>
<dbReference type="Proteomes" id="UP000018733">
    <property type="component" value="Unassembled WGS sequence"/>
</dbReference>
<evidence type="ECO:0000256" key="1">
    <source>
        <dbReference type="SAM" id="Phobius"/>
    </source>
</evidence>
<keyword evidence="1" id="KW-0812">Transmembrane</keyword>
<protein>
    <submittedName>
        <fullName evidence="2">Uncharacterized protein</fullName>
    </submittedName>
</protein>
<name>V8QTV0_9BURK</name>
<keyword evidence="3" id="KW-1185">Reference proteome</keyword>
<dbReference type="AlphaFoldDB" id="V8QTV0"/>
<comment type="caution">
    <text evidence="2">The sequence shown here is derived from an EMBL/GenBank/DDBJ whole genome shotgun (WGS) entry which is preliminary data.</text>
</comment>
<dbReference type="RefSeq" id="WP_024006171.1">
    <property type="nucleotide sequence ID" value="NZ_KI650980.1"/>
</dbReference>
<organism evidence="2 3">
    <name type="scientific">Advenella kashmirensis W13003</name>
    <dbReference type="NCBI Taxonomy" id="1424334"/>
    <lineage>
        <taxon>Bacteria</taxon>
        <taxon>Pseudomonadati</taxon>
        <taxon>Pseudomonadota</taxon>
        <taxon>Betaproteobacteria</taxon>
        <taxon>Burkholderiales</taxon>
        <taxon>Alcaligenaceae</taxon>
    </lineage>
</organism>
<accession>V8QTV0</accession>
<evidence type="ECO:0000313" key="3">
    <source>
        <dbReference type="Proteomes" id="UP000018733"/>
    </source>
</evidence>
<reference evidence="2 3" key="1">
    <citation type="journal article" date="2014" name="Genome Announc.">
        <title>Draft Genome Sequence of Advenella kashmirensis Strain W13003, a Polycyclic Aromatic Hydrocarbon-Degrading Bacterium.</title>
        <authorList>
            <person name="Wang X."/>
            <person name="Jin D."/>
            <person name="Zhou L."/>
            <person name="Wu L."/>
            <person name="An W."/>
            <person name="Zhao L."/>
        </authorList>
    </citation>
    <scope>NUCLEOTIDE SEQUENCE [LARGE SCALE GENOMIC DNA]</scope>
    <source>
        <strain evidence="2 3">W13003</strain>
    </source>
</reference>